<feature type="domain" description="Association with the SNF1 complex (ASC)" evidence="5">
    <location>
        <begin position="342"/>
        <end position="452"/>
    </location>
</feature>
<dbReference type="Proteomes" id="UP000326198">
    <property type="component" value="Unassembled WGS sequence"/>
</dbReference>
<dbReference type="Pfam" id="PF04739">
    <property type="entry name" value="AMPKBI"/>
    <property type="match status" value="1"/>
</dbReference>
<dbReference type="GO" id="GO:0007165">
    <property type="term" value="P:signal transduction"/>
    <property type="evidence" value="ECO:0007669"/>
    <property type="project" value="TreeGrafter"/>
</dbReference>
<proteinExistence type="inferred from homology"/>
<protein>
    <recommendedName>
        <fullName evidence="5">Association with the SNF1 complex (ASC) domain-containing protein</fullName>
    </recommendedName>
</protein>
<feature type="region of interest" description="Disordered" evidence="4">
    <location>
        <begin position="294"/>
        <end position="334"/>
    </location>
</feature>
<dbReference type="Pfam" id="PF16561">
    <property type="entry name" value="AMPK1_CBM"/>
    <property type="match status" value="1"/>
</dbReference>
<dbReference type="PANTHER" id="PTHR10343">
    <property type="entry name" value="5'-AMP-ACTIVATED PROTEIN KINASE , BETA SUBUNIT"/>
    <property type="match status" value="1"/>
</dbReference>
<feature type="compositionally biased region" description="Polar residues" evidence="4">
    <location>
        <begin position="62"/>
        <end position="74"/>
    </location>
</feature>
<dbReference type="EMBL" id="ML736407">
    <property type="protein sequence ID" value="KAE8371664.1"/>
    <property type="molecule type" value="Genomic_DNA"/>
</dbReference>
<dbReference type="InterPro" id="IPR032640">
    <property type="entry name" value="AMPK1_CBM"/>
</dbReference>
<dbReference type="SUPFAM" id="SSF81296">
    <property type="entry name" value="E set domains"/>
    <property type="match status" value="1"/>
</dbReference>
<feature type="compositionally biased region" description="Polar residues" evidence="4">
    <location>
        <begin position="111"/>
        <end position="124"/>
    </location>
</feature>
<evidence type="ECO:0000256" key="4">
    <source>
        <dbReference type="SAM" id="MobiDB-lite"/>
    </source>
</evidence>
<dbReference type="GO" id="GO:0031588">
    <property type="term" value="C:nucleotide-activated protein kinase complex"/>
    <property type="evidence" value="ECO:0007669"/>
    <property type="project" value="TreeGrafter"/>
</dbReference>
<dbReference type="GO" id="GO:0019901">
    <property type="term" value="F:protein kinase binding"/>
    <property type="evidence" value="ECO:0007669"/>
    <property type="project" value="TreeGrafter"/>
</dbReference>
<dbReference type="InterPro" id="IPR013783">
    <property type="entry name" value="Ig-like_fold"/>
</dbReference>
<dbReference type="FunFam" id="2.60.40.10:FF:000562">
    <property type="entry name" value="Snf1 kinase complex beta-subunit Gal83"/>
    <property type="match status" value="1"/>
</dbReference>
<comment type="subcellular location">
    <subcellularLocation>
        <location evidence="1">Cytoplasm</location>
    </subcellularLocation>
</comment>
<dbReference type="PANTHER" id="PTHR10343:SF84">
    <property type="entry name" value="5'-AMP-ACTIVATED PROTEIN KINASE SUBUNIT BETA-1"/>
    <property type="match status" value="1"/>
</dbReference>
<reference evidence="6 7" key="1">
    <citation type="submission" date="2019-04" db="EMBL/GenBank/DDBJ databases">
        <title>Friends and foes A comparative genomics studyof 23 Aspergillus species from section Flavi.</title>
        <authorList>
            <consortium name="DOE Joint Genome Institute"/>
            <person name="Kjaerbolling I."/>
            <person name="Vesth T."/>
            <person name="Frisvad J.C."/>
            <person name="Nybo J.L."/>
            <person name="Theobald S."/>
            <person name="Kildgaard S."/>
            <person name="Isbrandt T."/>
            <person name="Kuo A."/>
            <person name="Sato A."/>
            <person name="Lyhne E.K."/>
            <person name="Kogle M.E."/>
            <person name="Wiebenga A."/>
            <person name="Kun R.S."/>
            <person name="Lubbers R.J."/>
            <person name="Makela M.R."/>
            <person name="Barry K."/>
            <person name="Chovatia M."/>
            <person name="Clum A."/>
            <person name="Daum C."/>
            <person name="Haridas S."/>
            <person name="He G."/>
            <person name="LaButti K."/>
            <person name="Lipzen A."/>
            <person name="Mondo S."/>
            <person name="Riley R."/>
            <person name="Salamov A."/>
            <person name="Simmons B.A."/>
            <person name="Magnuson J.K."/>
            <person name="Henrissat B."/>
            <person name="Mortensen U.H."/>
            <person name="Larsen T.O."/>
            <person name="Devries R.P."/>
            <person name="Grigoriev I.V."/>
            <person name="Machida M."/>
            <person name="Baker S.E."/>
            <person name="Andersen M.R."/>
        </authorList>
    </citation>
    <scope>NUCLEOTIDE SEQUENCE [LARGE SCALE GENOMIC DNA]</scope>
    <source>
        <strain evidence="6 7">IBT 29228</strain>
    </source>
</reference>
<gene>
    <name evidence="6" type="ORF">BDV26DRAFT_121906</name>
</gene>
<dbReference type="InterPro" id="IPR050827">
    <property type="entry name" value="CRP1_MDG1_kinase"/>
</dbReference>
<dbReference type="SMART" id="SM01010">
    <property type="entry name" value="AMPKBI"/>
    <property type="match status" value="1"/>
</dbReference>
<dbReference type="CDD" id="cd02859">
    <property type="entry name" value="E_set_AMPKbeta_like_N"/>
    <property type="match status" value="1"/>
</dbReference>
<accession>A0A5N7AP87</accession>
<dbReference type="InterPro" id="IPR014756">
    <property type="entry name" value="Ig_E-set"/>
</dbReference>
<dbReference type="GO" id="GO:0005737">
    <property type="term" value="C:cytoplasm"/>
    <property type="evidence" value="ECO:0007669"/>
    <property type="project" value="UniProtKB-SubCell"/>
</dbReference>
<evidence type="ECO:0000313" key="7">
    <source>
        <dbReference type="Proteomes" id="UP000326198"/>
    </source>
</evidence>
<feature type="compositionally biased region" description="Basic and acidic residues" evidence="4">
    <location>
        <begin position="88"/>
        <end position="101"/>
    </location>
</feature>
<evidence type="ECO:0000256" key="2">
    <source>
        <dbReference type="ARBA" id="ARBA00010926"/>
    </source>
</evidence>
<name>A0A5N7AP87_9EURO</name>
<evidence type="ECO:0000313" key="6">
    <source>
        <dbReference type="EMBL" id="KAE8371664.1"/>
    </source>
</evidence>
<dbReference type="OrthoDB" id="531008at2759"/>
<feature type="compositionally biased region" description="Low complexity" evidence="4">
    <location>
        <begin position="39"/>
        <end position="54"/>
    </location>
</feature>
<dbReference type="Gene3D" id="2.60.40.10">
    <property type="entry name" value="Immunoglobulins"/>
    <property type="match status" value="1"/>
</dbReference>
<comment type="similarity">
    <text evidence="2">Belongs to the 5'-AMP-activated protein kinase beta subunit family.</text>
</comment>
<dbReference type="Gene3D" id="6.20.250.60">
    <property type="match status" value="1"/>
</dbReference>
<organism evidence="6 7">
    <name type="scientific">Aspergillus bertholletiae</name>
    <dbReference type="NCBI Taxonomy" id="1226010"/>
    <lineage>
        <taxon>Eukaryota</taxon>
        <taxon>Fungi</taxon>
        <taxon>Dikarya</taxon>
        <taxon>Ascomycota</taxon>
        <taxon>Pezizomycotina</taxon>
        <taxon>Eurotiomycetes</taxon>
        <taxon>Eurotiomycetidae</taxon>
        <taxon>Eurotiales</taxon>
        <taxon>Aspergillaceae</taxon>
        <taxon>Aspergillus</taxon>
        <taxon>Aspergillus subgen. Circumdati</taxon>
    </lineage>
</organism>
<evidence type="ECO:0000256" key="3">
    <source>
        <dbReference type="ARBA" id="ARBA00022490"/>
    </source>
</evidence>
<evidence type="ECO:0000256" key="1">
    <source>
        <dbReference type="ARBA" id="ARBA00004496"/>
    </source>
</evidence>
<keyword evidence="3" id="KW-0963">Cytoplasm</keyword>
<keyword evidence="7" id="KW-1185">Reference proteome</keyword>
<dbReference type="InterPro" id="IPR037256">
    <property type="entry name" value="ASC_dom_sf"/>
</dbReference>
<evidence type="ECO:0000259" key="5">
    <source>
        <dbReference type="SMART" id="SM01010"/>
    </source>
</evidence>
<feature type="region of interest" description="Disordered" evidence="4">
    <location>
        <begin position="1"/>
        <end position="124"/>
    </location>
</feature>
<dbReference type="AlphaFoldDB" id="A0A5N7AP87"/>
<dbReference type="GO" id="GO:0005634">
    <property type="term" value="C:nucleus"/>
    <property type="evidence" value="ECO:0007669"/>
    <property type="project" value="TreeGrafter"/>
</dbReference>
<sequence>MGNNPSKGPAGDAPSTSGHSTHAGPTGDKKVIRRPSLNAPSSAAKATAADPSASRETATGHPASQTRPSFQQRLQARHGPDAAARNAPDTKKTDSHYREISSPDPSIPVQVPTSRISTGNDHYTSVPPSGPPHNAYYSASAHLQRPPRLPLPIGDAMATPGSPYMGSPPLDRLLDDRDGHGDSKLGDAAVGDEEVLEELEPYTSSGVGRPVPTIIEWTAPGDKVYVTGTFVNWEKKFRLHRSESNPGVMSTRLNLRPGTHHLKFIVDGEMRASDSLPTAVDFTNHLVNYVEISADDTNRSRSGSDKSNVPPGVHPPQVLPTRVGSEQVGSGSAVEDQLDELEEIPQGDFRRIIPQFLVDLDREDETQESPAYQQAVNVIGDAPTPPSLPLFLGKSILNGTTPMKDDSSVLNYPNHTVLNHLATSSIKNGVLATSATTRYKRKHVTTILYKPTGDITA</sequence>
<dbReference type="InterPro" id="IPR006828">
    <property type="entry name" value="ASC_dom"/>
</dbReference>
<dbReference type="SUPFAM" id="SSF160219">
    <property type="entry name" value="AMPKBI-like"/>
    <property type="match status" value="1"/>
</dbReference>